<evidence type="ECO:0000313" key="2">
    <source>
        <dbReference type="EMBL" id="EYR64963.1"/>
    </source>
</evidence>
<proteinExistence type="predicted"/>
<organism evidence="2 3">
    <name type="scientific">Actinotalea ferrariae CF5-4</name>
    <dbReference type="NCBI Taxonomy" id="948458"/>
    <lineage>
        <taxon>Bacteria</taxon>
        <taxon>Bacillati</taxon>
        <taxon>Actinomycetota</taxon>
        <taxon>Actinomycetes</taxon>
        <taxon>Micrococcales</taxon>
        <taxon>Cellulomonadaceae</taxon>
        <taxon>Actinotalea</taxon>
    </lineage>
</organism>
<accession>A0A021VV05</accession>
<comment type="caution">
    <text evidence="2">The sequence shown here is derived from an EMBL/GenBank/DDBJ whole genome shotgun (WGS) entry which is preliminary data.</text>
</comment>
<keyword evidence="3" id="KW-1185">Reference proteome</keyword>
<dbReference type="EMBL" id="AXCW01000010">
    <property type="protein sequence ID" value="EYR64963.1"/>
    <property type="molecule type" value="Genomic_DNA"/>
</dbReference>
<evidence type="ECO:0000313" key="3">
    <source>
        <dbReference type="Proteomes" id="UP000019753"/>
    </source>
</evidence>
<feature type="region of interest" description="Disordered" evidence="1">
    <location>
        <begin position="24"/>
        <end position="68"/>
    </location>
</feature>
<name>A0A021VV05_9CELL</name>
<protein>
    <submittedName>
        <fullName evidence="2">Uncharacterized protein</fullName>
    </submittedName>
</protein>
<gene>
    <name evidence="2" type="ORF">N866_00680</name>
</gene>
<dbReference type="AlphaFoldDB" id="A0A021VV05"/>
<dbReference type="Proteomes" id="UP000019753">
    <property type="component" value="Unassembled WGS sequence"/>
</dbReference>
<reference evidence="2 3" key="1">
    <citation type="submission" date="2014-01" db="EMBL/GenBank/DDBJ databases">
        <title>Actinotalea ferrariae CF5-4.</title>
        <authorList>
            <person name="Chen F."/>
            <person name="Li Y."/>
            <person name="Wang G."/>
        </authorList>
    </citation>
    <scope>NUCLEOTIDE SEQUENCE [LARGE SCALE GENOMIC DNA]</scope>
    <source>
        <strain evidence="2 3">CF5-4</strain>
    </source>
</reference>
<evidence type="ECO:0000256" key="1">
    <source>
        <dbReference type="SAM" id="MobiDB-lite"/>
    </source>
</evidence>
<sequence length="68" mass="6864">MARSTYTAQASWNVVSSTCRGGRAVSASHGDSGISPIGSRAPISGMTSRGGRCAAGRAASVPMARPWP</sequence>
<feature type="compositionally biased region" description="Low complexity" evidence="1">
    <location>
        <begin position="49"/>
        <end position="59"/>
    </location>
</feature>